<keyword evidence="5 7" id="KW-0472">Membrane</keyword>
<accession>A0A5C4JDN8</accession>
<keyword evidence="2" id="KW-1003">Cell membrane</keyword>
<dbReference type="EMBL" id="VCKW01000060">
    <property type="protein sequence ID" value="TMR01687.1"/>
    <property type="molecule type" value="Genomic_DNA"/>
</dbReference>
<feature type="transmembrane region" description="Helical" evidence="7">
    <location>
        <begin position="472"/>
        <end position="491"/>
    </location>
</feature>
<dbReference type="Pfam" id="PF13440">
    <property type="entry name" value="Polysacc_synt_3"/>
    <property type="match status" value="1"/>
</dbReference>
<evidence type="ECO:0000256" key="3">
    <source>
        <dbReference type="ARBA" id="ARBA00022692"/>
    </source>
</evidence>
<dbReference type="GO" id="GO:0005886">
    <property type="term" value="C:plasma membrane"/>
    <property type="evidence" value="ECO:0007669"/>
    <property type="project" value="UniProtKB-SubCell"/>
</dbReference>
<protein>
    <submittedName>
        <fullName evidence="8">Uncharacterized protein</fullName>
    </submittedName>
</protein>
<dbReference type="OrthoDB" id="3294889at2"/>
<proteinExistence type="predicted"/>
<organism evidence="8 9">
    <name type="scientific">Actinomadura soli</name>
    <dbReference type="NCBI Taxonomy" id="2508997"/>
    <lineage>
        <taxon>Bacteria</taxon>
        <taxon>Bacillati</taxon>
        <taxon>Actinomycetota</taxon>
        <taxon>Actinomycetes</taxon>
        <taxon>Streptosporangiales</taxon>
        <taxon>Thermomonosporaceae</taxon>
        <taxon>Actinomadura</taxon>
    </lineage>
</organism>
<feature type="transmembrane region" description="Helical" evidence="7">
    <location>
        <begin position="503"/>
        <end position="521"/>
    </location>
</feature>
<keyword evidence="4 7" id="KW-1133">Transmembrane helix</keyword>
<feature type="transmembrane region" description="Helical" evidence="7">
    <location>
        <begin position="348"/>
        <end position="367"/>
    </location>
</feature>
<dbReference type="PANTHER" id="PTHR30250:SF27">
    <property type="entry name" value="POLYSACCHARIDE BIOSYNTHESIS PROTEIN"/>
    <property type="match status" value="1"/>
</dbReference>
<dbReference type="Proteomes" id="UP000309174">
    <property type="component" value="Unassembled WGS sequence"/>
</dbReference>
<sequence>MARPHPVLAPVSAPTTGADGSRGPEAAPGSGSGAGAGSKGSDVGSLARGGALNIAGAAISALAQLVVVAVITNAFSQDEAGILFAATSAFLLVGAVCELGTQTSLVYFIARFRSLGRTEWIGPLVRLALRPMVLFSAVLGVALFAAAPWVAEAMVHGDSGDGVTYLRVLAVFLPVMNLSAGSLAATQGFRRMRPAVLIENIGRPLAQLAAVGAVAAAGASGLIAVAWVGPYLPAAVLAVLAMVAMVRRTAPAGGAAPDVPPDLGRRFWSYALPRGLAGITQIMLQRMDILLVASMLGARDAAIYTAASRLRVVGQLANQAISQAVQPQLSEVLAHDDRRSANTLYQTATSWLMLANWPLFLLAVLFAEQLLRLFGQGYHDGAPVIVVLAVAMLLRAGTGMVEVVLMMAGKTTWNLANIVLALGVNVCVSVLLIPHIGIMGAALGNGAALLARNVVPLLQLRMKLGLHPFGRGSLAAAALAGVCFGAIPLVVRLTAGDGLPELAAAAAIGTAGYVAGCYLLRRPLRLDEAARSILRRGGRGGGGHGRGGRGGGRHRR</sequence>
<feature type="transmembrane region" description="Helical" evidence="7">
    <location>
        <begin position="163"/>
        <end position="185"/>
    </location>
</feature>
<feature type="transmembrane region" description="Helical" evidence="7">
    <location>
        <begin position="415"/>
        <end position="436"/>
    </location>
</feature>
<comment type="subcellular location">
    <subcellularLocation>
        <location evidence="1">Cell membrane</location>
        <topology evidence="1">Multi-pass membrane protein</topology>
    </subcellularLocation>
</comment>
<feature type="transmembrane region" description="Helical" evidence="7">
    <location>
        <begin position="82"/>
        <end position="110"/>
    </location>
</feature>
<comment type="caution">
    <text evidence="8">The sequence shown here is derived from an EMBL/GenBank/DDBJ whole genome shotgun (WGS) entry which is preliminary data.</text>
</comment>
<dbReference type="CDD" id="cd13128">
    <property type="entry name" value="MATE_Wzx_like"/>
    <property type="match status" value="1"/>
</dbReference>
<feature type="transmembrane region" description="Helical" evidence="7">
    <location>
        <begin position="54"/>
        <end position="76"/>
    </location>
</feature>
<keyword evidence="9" id="KW-1185">Reference proteome</keyword>
<feature type="compositionally biased region" description="Gly residues" evidence="6">
    <location>
        <begin position="539"/>
        <end position="550"/>
    </location>
</feature>
<feature type="transmembrane region" description="Helical" evidence="7">
    <location>
        <begin position="382"/>
        <end position="408"/>
    </location>
</feature>
<keyword evidence="3 7" id="KW-0812">Transmembrane</keyword>
<evidence type="ECO:0000256" key="2">
    <source>
        <dbReference type="ARBA" id="ARBA00022475"/>
    </source>
</evidence>
<evidence type="ECO:0000256" key="4">
    <source>
        <dbReference type="ARBA" id="ARBA00022989"/>
    </source>
</evidence>
<dbReference type="PANTHER" id="PTHR30250">
    <property type="entry name" value="PST FAMILY PREDICTED COLANIC ACID TRANSPORTER"/>
    <property type="match status" value="1"/>
</dbReference>
<feature type="transmembrane region" description="Helical" evidence="7">
    <location>
        <begin position="131"/>
        <end position="151"/>
    </location>
</feature>
<evidence type="ECO:0000256" key="6">
    <source>
        <dbReference type="SAM" id="MobiDB-lite"/>
    </source>
</evidence>
<dbReference type="InterPro" id="IPR050833">
    <property type="entry name" value="Poly_Biosynth_Transport"/>
</dbReference>
<evidence type="ECO:0000256" key="5">
    <source>
        <dbReference type="ARBA" id="ARBA00023136"/>
    </source>
</evidence>
<evidence type="ECO:0000256" key="7">
    <source>
        <dbReference type="SAM" id="Phobius"/>
    </source>
</evidence>
<evidence type="ECO:0000313" key="9">
    <source>
        <dbReference type="Proteomes" id="UP000309174"/>
    </source>
</evidence>
<feature type="region of interest" description="Disordered" evidence="6">
    <location>
        <begin position="535"/>
        <end position="556"/>
    </location>
</feature>
<gene>
    <name evidence="8" type="ORF">ETD83_14150</name>
</gene>
<feature type="transmembrane region" description="Helical" evidence="7">
    <location>
        <begin position="205"/>
        <end position="225"/>
    </location>
</feature>
<feature type="region of interest" description="Disordered" evidence="6">
    <location>
        <begin position="1"/>
        <end position="38"/>
    </location>
</feature>
<evidence type="ECO:0000313" key="8">
    <source>
        <dbReference type="EMBL" id="TMR01687.1"/>
    </source>
</evidence>
<dbReference type="AlphaFoldDB" id="A0A5C4JDN8"/>
<feature type="transmembrane region" description="Helical" evidence="7">
    <location>
        <begin position="231"/>
        <end position="247"/>
    </location>
</feature>
<reference evidence="8 9" key="1">
    <citation type="submission" date="2019-05" db="EMBL/GenBank/DDBJ databases">
        <title>Draft genome sequence of Actinomadura sp. 14C53.</title>
        <authorList>
            <person name="Saricaoglu S."/>
            <person name="Isik K."/>
        </authorList>
    </citation>
    <scope>NUCLEOTIDE SEQUENCE [LARGE SCALE GENOMIC DNA]</scope>
    <source>
        <strain evidence="8 9">14C53</strain>
    </source>
</reference>
<name>A0A5C4JDN8_9ACTN</name>
<evidence type="ECO:0000256" key="1">
    <source>
        <dbReference type="ARBA" id="ARBA00004651"/>
    </source>
</evidence>
<feature type="transmembrane region" description="Helical" evidence="7">
    <location>
        <begin position="442"/>
        <end position="460"/>
    </location>
</feature>